<dbReference type="SUPFAM" id="SSF53098">
    <property type="entry name" value="Ribonuclease H-like"/>
    <property type="match status" value="1"/>
</dbReference>
<accession>A0A5B6WFS9</accession>
<name>A0A5B6WFS9_9ROSI</name>
<dbReference type="InterPro" id="IPR026960">
    <property type="entry name" value="RVT-Znf"/>
</dbReference>
<feature type="domain" description="RNase H type-1" evidence="1">
    <location>
        <begin position="348"/>
        <end position="469"/>
    </location>
</feature>
<evidence type="ECO:0000259" key="2">
    <source>
        <dbReference type="Pfam" id="PF13966"/>
    </source>
</evidence>
<dbReference type="Gene3D" id="3.30.420.10">
    <property type="entry name" value="Ribonuclease H-like superfamily/Ribonuclease H"/>
    <property type="match status" value="1"/>
</dbReference>
<comment type="caution">
    <text evidence="3">The sequence shown here is derived from an EMBL/GenBank/DDBJ whole genome shotgun (WGS) entry which is preliminary data.</text>
</comment>
<dbReference type="Proteomes" id="UP000325315">
    <property type="component" value="Unassembled WGS sequence"/>
</dbReference>
<dbReference type="OrthoDB" id="1001867at2759"/>
<dbReference type="InterPro" id="IPR002156">
    <property type="entry name" value="RNaseH_domain"/>
</dbReference>
<dbReference type="GO" id="GO:0004523">
    <property type="term" value="F:RNA-DNA hybrid ribonuclease activity"/>
    <property type="evidence" value="ECO:0007669"/>
    <property type="project" value="InterPro"/>
</dbReference>
<dbReference type="InterPro" id="IPR052929">
    <property type="entry name" value="RNase_H-like_EbsB-rel"/>
</dbReference>
<evidence type="ECO:0000259" key="1">
    <source>
        <dbReference type="Pfam" id="PF13456"/>
    </source>
</evidence>
<keyword evidence="3" id="KW-0548">Nucleotidyltransferase</keyword>
<dbReference type="AlphaFoldDB" id="A0A5B6WFS9"/>
<evidence type="ECO:0000313" key="4">
    <source>
        <dbReference type="Proteomes" id="UP000325315"/>
    </source>
</evidence>
<dbReference type="Pfam" id="PF13456">
    <property type="entry name" value="RVT_3"/>
    <property type="match status" value="1"/>
</dbReference>
<dbReference type="EMBL" id="SMMG02000003">
    <property type="protein sequence ID" value="KAA3480599.1"/>
    <property type="molecule type" value="Genomic_DNA"/>
</dbReference>
<keyword evidence="4" id="KW-1185">Reference proteome</keyword>
<protein>
    <submittedName>
        <fullName evidence="3">Reverse transcriptase</fullName>
    </submittedName>
</protein>
<sequence length="500" mass="57492">MCRSKEEGGMGFINMSKFNTSLLAKQGWRIMNNADYLVAKVLKAKYFPNDQFLNSKLGNSSSYTSKSIWAAKDILRKGLIWRVGTGNNISINYDAWMPDAFNFRLSSEIDSMRNHFVHMLIDSNERKWKEELIKYTFVEEDTGRILYIPLASNPHNDFLAWGGEALGEFSVCSAYQLLQNTDENPRAYALQISYRKLYKKLWLLNLPTKIKIITWKITWNFLHTKVNLQHKKLVDDPSCRRCREQVETIDHLFRECPVAVEIWSTLLLQNVLLNFNSHTCRIFCCAFWAIWGDRNSRIHDKKVSTGTEIGNFIINYIAELDGLESKKSTKIGRMQSWRHPPRESVKINFDGAFDGHNNTLASGIVVRDNEGSIILSCSGIHKGVPSAFVAEVIACRKTVKIGVENTWPEVIIKGDSLTVIKKCRNKDQDRSVIGAYILDIKNMAYRSKHFVFKHISRIANTLAHKLATESLRRKEGIYLEEIVPEYAENQRLRESVPEPD</sequence>
<reference evidence="3" key="1">
    <citation type="submission" date="2019-08" db="EMBL/GenBank/DDBJ databases">
        <authorList>
            <person name="Liu F."/>
        </authorList>
    </citation>
    <scope>NUCLEOTIDE SEQUENCE [LARGE SCALE GENOMIC DNA]</scope>
    <source>
        <strain evidence="3">PA1801</strain>
        <tissue evidence="3">Leaf</tissue>
    </source>
</reference>
<dbReference type="InterPro" id="IPR036397">
    <property type="entry name" value="RNaseH_sf"/>
</dbReference>
<dbReference type="Pfam" id="PF13966">
    <property type="entry name" value="zf-RVT"/>
    <property type="match status" value="1"/>
</dbReference>
<organism evidence="3 4">
    <name type="scientific">Gossypium australe</name>
    <dbReference type="NCBI Taxonomy" id="47621"/>
    <lineage>
        <taxon>Eukaryota</taxon>
        <taxon>Viridiplantae</taxon>
        <taxon>Streptophyta</taxon>
        <taxon>Embryophyta</taxon>
        <taxon>Tracheophyta</taxon>
        <taxon>Spermatophyta</taxon>
        <taxon>Magnoliopsida</taxon>
        <taxon>eudicotyledons</taxon>
        <taxon>Gunneridae</taxon>
        <taxon>Pentapetalae</taxon>
        <taxon>rosids</taxon>
        <taxon>malvids</taxon>
        <taxon>Malvales</taxon>
        <taxon>Malvaceae</taxon>
        <taxon>Malvoideae</taxon>
        <taxon>Gossypium</taxon>
    </lineage>
</organism>
<keyword evidence="3" id="KW-0695">RNA-directed DNA polymerase</keyword>
<gene>
    <name evidence="3" type="ORF">EPI10_021019</name>
</gene>
<dbReference type="PANTHER" id="PTHR47074">
    <property type="entry name" value="BNAC02G40300D PROTEIN"/>
    <property type="match status" value="1"/>
</dbReference>
<dbReference type="PANTHER" id="PTHR47074:SF61">
    <property type="entry name" value="RNASE H TYPE-1 DOMAIN-CONTAINING PROTEIN"/>
    <property type="match status" value="1"/>
</dbReference>
<keyword evidence="3" id="KW-0808">Transferase</keyword>
<dbReference type="CDD" id="cd06222">
    <property type="entry name" value="RNase_H_like"/>
    <property type="match status" value="1"/>
</dbReference>
<dbReference type="GO" id="GO:0003676">
    <property type="term" value="F:nucleic acid binding"/>
    <property type="evidence" value="ECO:0007669"/>
    <property type="project" value="InterPro"/>
</dbReference>
<feature type="domain" description="Reverse transcriptase zinc-binding" evidence="2">
    <location>
        <begin position="169"/>
        <end position="263"/>
    </location>
</feature>
<evidence type="ECO:0000313" key="3">
    <source>
        <dbReference type="EMBL" id="KAA3480599.1"/>
    </source>
</evidence>
<dbReference type="InterPro" id="IPR044730">
    <property type="entry name" value="RNase_H-like_dom_plant"/>
</dbReference>
<dbReference type="InterPro" id="IPR012337">
    <property type="entry name" value="RNaseH-like_sf"/>
</dbReference>
<dbReference type="GO" id="GO:0003964">
    <property type="term" value="F:RNA-directed DNA polymerase activity"/>
    <property type="evidence" value="ECO:0007669"/>
    <property type="project" value="UniProtKB-KW"/>
</dbReference>
<proteinExistence type="predicted"/>